<dbReference type="SMART" id="SM00062">
    <property type="entry name" value="PBPb"/>
    <property type="match status" value="1"/>
</dbReference>
<dbReference type="Gene3D" id="1.10.287.70">
    <property type="match status" value="1"/>
</dbReference>
<dbReference type="InterPro" id="IPR001320">
    <property type="entry name" value="Iontro_rcpt_C"/>
</dbReference>
<keyword evidence="11" id="KW-0732">Signal</keyword>
<dbReference type="AlphaFoldDB" id="A0A5D0R829"/>
<feature type="transmembrane region" description="Helical" evidence="10">
    <location>
        <begin position="202"/>
        <end position="220"/>
    </location>
</feature>
<dbReference type="SUPFAM" id="SSF53850">
    <property type="entry name" value="Periplasmic binding protein-like II"/>
    <property type="match status" value="1"/>
</dbReference>
<feature type="domain" description="Solute-binding protein family 3/N-terminal" evidence="12">
    <location>
        <begin position="28"/>
        <end position="355"/>
    </location>
</feature>
<proteinExistence type="predicted"/>
<accession>A0A5D0R829</accession>
<feature type="transmembrane region" description="Helical" evidence="10">
    <location>
        <begin position="137"/>
        <end position="158"/>
    </location>
</feature>
<evidence type="ECO:0000256" key="11">
    <source>
        <dbReference type="SAM" id="SignalP"/>
    </source>
</evidence>
<evidence type="ECO:0000256" key="8">
    <source>
        <dbReference type="ARBA" id="ARBA00023180"/>
    </source>
</evidence>
<comment type="subcellular location">
    <subcellularLocation>
        <location evidence="1">Membrane</location>
        <topology evidence="1">Multi-pass membrane protein</topology>
    </subcellularLocation>
</comment>
<evidence type="ECO:0000256" key="7">
    <source>
        <dbReference type="ARBA" id="ARBA00023170"/>
    </source>
</evidence>
<gene>
    <name evidence="14" type="ORF">FVF75_15305</name>
</gene>
<evidence type="ECO:0000259" key="12">
    <source>
        <dbReference type="SMART" id="SM00062"/>
    </source>
</evidence>
<keyword evidence="7" id="KW-0675">Receptor</keyword>
<sequence length="357" mass="38982">MIRYLLAALLALAAIAPAALAQDGDDDTLRLATVTRPPFSLSENGLDTGFTLDLWDALMQDIGRDYVVQRTETFGEMLDLVRRAEVDAAAANISITADRETEMDFTQPIFSAGLQIMVPASDTVASPFLSRLVLRDFLIAVVAAFALLFAAGMLMWLFERRHQDYFRHDGRKALFPAFWWALNLIVNGGFEERQPRSAPGRVLGVVMVISSLFLVSIFVAKITTTMTVEAIQSAVSSVSDLYGKRVGTTGGSTAAAYLDRREIRYQGYDGFAPLIADFEAGALDAVVFDAPILAHYVTKAGAGTATLAGPVFLRENYGIALPTGSELHEPINQSLLRLRENGTYEEIRVKWFGPSDG</sequence>
<dbReference type="InterPro" id="IPR001638">
    <property type="entry name" value="Solute-binding_3/MltF_N"/>
</dbReference>
<dbReference type="EMBL" id="VSIY01000015">
    <property type="protein sequence ID" value="TYB77627.1"/>
    <property type="molecule type" value="Genomic_DNA"/>
</dbReference>
<keyword evidence="9" id="KW-0407">Ion channel</keyword>
<keyword evidence="6 10" id="KW-0472">Membrane</keyword>
<feature type="signal peptide" evidence="11">
    <location>
        <begin position="1"/>
        <end position="21"/>
    </location>
</feature>
<comment type="caution">
    <text evidence="14">The sequence shown here is derived from an EMBL/GenBank/DDBJ whole genome shotgun (WGS) entry which is preliminary data.</text>
</comment>
<evidence type="ECO:0000313" key="15">
    <source>
        <dbReference type="Proteomes" id="UP000322080"/>
    </source>
</evidence>
<reference evidence="14 15" key="1">
    <citation type="submission" date="2019-08" db="EMBL/GenBank/DDBJ databases">
        <title>Identification of a novel species of the genus Boseongicola.</title>
        <authorList>
            <person name="Zhang X.-Q."/>
        </authorList>
    </citation>
    <scope>NUCLEOTIDE SEQUENCE [LARGE SCALE GENOMIC DNA]</scope>
    <source>
        <strain evidence="14 15">HY14</strain>
    </source>
</reference>
<keyword evidence="8" id="KW-0325">Glycoprotein</keyword>
<dbReference type="Proteomes" id="UP000322080">
    <property type="component" value="Unassembled WGS sequence"/>
</dbReference>
<dbReference type="GO" id="GO:0016020">
    <property type="term" value="C:membrane"/>
    <property type="evidence" value="ECO:0007669"/>
    <property type="project" value="UniProtKB-SubCell"/>
</dbReference>
<evidence type="ECO:0000256" key="5">
    <source>
        <dbReference type="ARBA" id="ARBA00023065"/>
    </source>
</evidence>
<name>A0A5D0R829_9RHOB</name>
<dbReference type="SUPFAM" id="SSF81324">
    <property type="entry name" value="Voltage-gated potassium channels"/>
    <property type="match status" value="1"/>
</dbReference>
<dbReference type="PANTHER" id="PTHR18966">
    <property type="entry name" value="IONOTROPIC GLUTAMATE RECEPTOR"/>
    <property type="match status" value="1"/>
</dbReference>
<evidence type="ECO:0000313" key="14">
    <source>
        <dbReference type="EMBL" id="TYB77627.1"/>
    </source>
</evidence>
<keyword evidence="4 10" id="KW-1133">Transmembrane helix</keyword>
<evidence type="ECO:0000256" key="4">
    <source>
        <dbReference type="ARBA" id="ARBA00022989"/>
    </source>
</evidence>
<dbReference type="RefSeq" id="WP_148379573.1">
    <property type="nucleotide sequence ID" value="NZ_VSIY01000015.1"/>
</dbReference>
<dbReference type="SMART" id="SM00079">
    <property type="entry name" value="PBPe"/>
    <property type="match status" value="1"/>
</dbReference>
<evidence type="ECO:0000256" key="9">
    <source>
        <dbReference type="ARBA" id="ARBA00023303"/>
    </source>
</evidence>
<evidence type="ECO:0000256" key="2">
    <source>
        <dbReference type="ARBA" id="ARBA00022448"/>
    </source>
</evidence>
<protein>
    <submittedName>
        <fullName evidence="14">Transporter substrate-binding domain-containing protein</fullName>
    </submittedName>
</protein>
<keyword evidence="15" id="KW-1185">Reference proteome</keyword>
<evidence type="ECO:0000256" key="10">
    <source>
        <dbReference type="SAM" id="Phobius"/>
    </source>
</evidence>
<dbReference type="InterPro" id="IPR015683">
    <property type="entry name" value="Ionotropic_Glu_rcpt"/>
</dbReference>
<dbReference type="Pfam" id="PF00497">
    <property type="entry name" value="SBP_bac_3"/>
    <property type="match status" value="1"/>
</dbReference>
<feature type="chain" id="PRO_5022858842" evidence="11">
    <location>
        <begin position="22"/>
        <end position="357"/>
    </location>
</feature>
<feature type="domain" description="Ionotropic glutamate receptor C-terminal" evidence="13">
    <location>
        <begin position="28"/>
        <end position="354"/>
    </location>
</feature>
<keyword evidence="2" id="KW-0813">Transport</keyword>
<organism evidence="14 15">
    <name type="scientific">Maritimibacter fusiformis</name>
    <dbReference type="NCBI Taxonomy" id="2603819"/>
    <lineage>
        <taxon>Bacteria</taxon>
        <taxon>Pseudomonadati</taxon>
        <taxon>Pseudomonadota</taxon>
        <taxon>Alphaproteobacteria</taxon>
        <taxon>Rhodobacterales</taxon>
        <taxon>Roseobacteraceae</taxon>
        <taxon>Maritimibacter</taxon>
    </lineage>
</organism>
<dbReference type="Pfam" id="PF00060">
    <property type="entry name" value="Lig_chan"/>
    <property type="match status" value="1"/>
</dbReference>
<dbReference type="GO" id="GO:0015276">
    <property type="term" value="F:ligand-gated monoatomic ion channel activity"/>
    <property type="evidence" value="ECO:0007669"/>
    <property type="project" value="InterPro"/>
</dbReference>
<keyword evidence="3 10" id="KW-0812">Transmembrane</keyword>
<keyword evidence="5" id="KW-0406">Ion transport</keyword>
<dbReference type="Gene3D" id="3.40.190.10">
    <property type="entry name" value="Periplasmic binding protein-like II"/>
    <property type="match status" value="2"/>
</dbReference>
<evidence type="ECO:0000256" key="6">
    <source>
        <dbReference type="ARBA" id="ARBA00023136"/>
    </source>
</evidence>
<evidence type="ECO:0000259" key="13">
    <source>
        <dbReference type="SMART" id="SM00079"/>
    </source>
</evidence>
<evidence type="ECO:0000256" key="3">
    <source>
        <dbReference type="ARBA" id="ARBA00022692"/>
    </source>
</evidence>
<evidence type="ECO:0000256" key="1">
    <source>
        <dbReference type="ARBA" id="ARBA00004141"/>
    </source>
</evidence>